<protein>
    <recommendedName>
        <fullName evidence="5">Lipoprotein</fullName>
    </recommendedName>
</protein>
<evidence type="ECO:0000256" key="1">
    <source>
        <dbReference type="SAM" id="MobiDB-lite"/>
    </source>
</evidence>
<name>A0A3P1S6S7_STRSA</name>
<dbReference type="PROSITE" id="PS51257">
    <property type="entry name" value="PROKAR_LIPOPROTEIN"/>
    <property type="match status" value="1"/>
</dbReference>
<dbReference type="Proteomes" id="UP000277597">
    <property type="component" value="Unassembled WGS sequence"/>
</dbReference>
<dbReference type="RefSeq" id="WP_002916678.1">
    <property type="nucleotide sequence ID" value="NZ_CP071431.1"/>
</dbReference>
<feature type="region of interest" description="Disordered" evidence="1">
    <location>
        <begin position="23"/>
        <end position="77"/>
    </location>
</feature>
<keyword evidence="2" id="KW-0732">Signal</keyword>
<organism evidence="3 4">
    <name type="scientific">Streptococcus sanguinis</name>
    <dbReference type="NCBI Taxonomy" id="1305"/>
    <lineage>
        <taxon>Bacteria</taxon>
        <taxon>Bacillati</taxon>
        <taxon>Bacillota</taxon>
        <taxon>Bacilli</taxon>
        <taxon>Lactobacillales</taxon>
        <taxon>Streptococcaceae</taxon>
        <taxon>Streptococcus</taxon>
    </lineage>
</organism>
<comment type="caution">
    <text evidence="3">The sequence shown here is derived from an EMBL/GenBank/DDBJ whole genome shotgun (WGS) entry which is preliminary data.</text>
</comment>
<proteinExistence type="predicted"/>
<dbReference type="EMBL" id="RQZI01000003">
    <property type="protein sequence ID" value="RRC92894.1"/>
    <property type="molecule type" value="Genomic_DNA"/>
</dbReference>
<feature type="signal peptide" evidence="2">
    <location>
        <begin position="1"/>
        <end position="18"/>
    </location>
</feature>
<feature type="region of interest" description="Disordered" evidence="1">
    <location>
        <begin position="111"/>
        <end position="131"/>
    </location>
</feature>
<reference evidence="3 4" key="1">
    <citation type="submission" date="2018-11" db="EMBL/GenBank/DDBJ databases">
        <title>Genomes From Bacteria Associated with the Canine Oral Cavity: a Test Case for Automated Genome-Based Taxonomic Assignment.</title>
        <authorList>
            <person name="Coil D.A."/>
            <person name="Jospin G."/>
            <person name="Darling A.E."/>
            <person name="Wallis C."/>
            <person name="Davis I.J."/>
            <person name="Harris S."/>
            <person name="Eisen J.A."/>
            <person name="Holcombe L.J."/>
            <person name="O'Flynn C."/>
        </authorList>
    </citation>
    <scope>NUCLEOTIDE SEQUENCE [LARGE SCALE GENOMIC DNA]</scope>
    <source>
        <strain evidence="3 4">OH953</strain>
    </source>
</reference>
<sequence length="230" mass="24741">MKKVSFYALSLLSLLALSACMPAKQTQQRKKTPSSLKASKSSTSTKESSKKSSSSSEDDEDYSTSSSSNTRKDPNAQISLIDQGEALEALGDIPEIPKWAEFKTIKVESLIGSAGPTPSTKDEVVSKMGPADSDMGSGGFWRGTDYSILISFSDQGAVTTKTASLPNPKKINNLKDVQPGMSAQEVVAKHGRPETIAVFGHSTVFGWKGQDGKDYSVMFDQDKVYQIVEP</sequence>
<feature type="chain" id="PRO_5038569081" description="Lipoprotein" evidence="2">
    <location>
        <begin position="19"/>
        <end position="230"/>
    </location>
</feature>
<dbReference type="AlphaFoldDB" id="A0A3P1S6S7"/>
<accession>A0A3P1S6S7</accession>
<evidence type="ECO:0000256" key="2">
    <source>
        <dbReference type="SAM" id="SignalP"/>
    </source>
</evidence>
<evidence type="ECO:0000313" key="4">
    <source>
        <dbReference type="Proteomes" id="UP000277597"/>
    </source>
</evidence>
<evidence type="ECO:0000313" key="3">
    <source>
        <dbReference type="EMBL" id="RRC92894.1"/>
    </source>
</evidence>
<gene>
    <name evidence="3" type="ORF">EII39_04020</name>
</gene>
<feature type="compositionally biased region" description="Low complexity" evidence="1">
    <location>
        <begin position="33"/>
        <end position="55"/>
    </location>
</feature>
<evidence type="ECO:0008006" key="5">
    <source>
        <dbReference type="Google" id="ProtNLM"/>
    </source>
</evidence>